<dbReference type="RefSeq" id="WP_344551323.1">
    <property type="nucleotide sequence ID" value="NZ_BAAANS010000008.1"/>
</dbReference>
<reference evidence="3 4" key="1">
    <citation type="journal article" date="2019" name="Int. J. Syst. Evol. Microbiol.">
        <title>The Global Catalogue of Microorganisms (GCM) 10K type strain sequencing project: providing services to taxonomists for standard genome sequencing and annotation.</title>
        <authorList>
            <consortium name="The Broad Institute Genomics Platform"/>
            <consortium name="The Broad Institute Genome Sequencing Center for Infectious Disease"/>
            <person name="Wu L."/>
            <person name="Ma J."/>
        </authorList>
    </citation>
    <scope>NUCLEOTIDE SEQUENCE [LARGE SCALE GENOMIC DNA]</scope>
    <source>
        <strain evidence="3 4">JCM 14559</strain>
    </source>
</reference>
<dbReference type="PROSITE" id="PS51462">
    <property type="entry name" value="NUDIX"/>
    <property type="match status" value="1"/>
</dbReference>
<evidence type="ECO:0000256" key="1">
    <source>
        <dbReference type="ARBA" id="ARBA00005582"/>
    </source>
</evidence>
<evidence type="ECO:0000313" key="3">
    <source>
        <dbReference type="EMBL" id="GAA2091952.1"/>
    </source>
</evidence>
<dbReference type="SUPFAM" id="SSF55811">
    <property type="entry name" value="Nudix"/>
    <property type="match status" value="1"/>
</dbReference>
<dbReference type="GO" id="GO:0016787">
    <property type="term" value="F:hydrolase activity"/>
    <property type="evidence" value="ECO:0007669"/>
    <property type="project" value="UniProtKB-KW"/>
</dbReference>
<dbReference type="CDD" id="cd03674">
    <property type="entry name" value="NUDIX_Hydrolase"/>
    <property type="match status" value="1"/>
</dbReference>
<comment type="caution">
    <text evidence="3">The sequence shown here is derived from an EMBL/GenBank/DDBJ whole genome shotgun (WGS) entry which is preliminary data.</text>
</comment>
<dbReference type="PANTHER" id="PTHR43736">
    <property type="entry name" value="ADP-RIBOSE PYROPHOSPHATASE"/>
    <property type="match status" value="1"/>
</dbReference>
<gene>
    <name evidence="3" type="ORF">GCM10009759_17210</name>
</gene>
<keyword evidence="3" id="KW-0378">Hydrolase</keyword>
<accession>A0ABN2WJD6</accession>
<protein>
    <submittedName>
        <fullName evidence="3">NUDIX hydrolase</fullName>
    </submittedName>
</protein>
<evidence type="ECO:0000259" key="2">
    <source>
        <dbReference type="PROSITE" id="PS51462"/>
    </source>
</evidence>
<dbReference type="PANTHER" id="PTHR43736:SF1">
    <property type="entry name" value="DIHYDRONEOPTERIN TRIPHOSPHATE DIPHOSPHATASE"/>
    <property type="match status" value="1"/>
</dbReference>
<dbReference type="EMBL" id="BAAANS010000008">
    <property type="protein sequence ID" value="GAA2091952.1"/>
    <property type="molecule type" value="Genomic_DNA"/>
</dbReference>
<dbReference type="Gene3D" id="3.90.79.10">
    <property type="entry name" value="Nucleoside Triphosphate Pyrophosphohydrolase"/>
    <property type="match status" value="1"/>
</dbReference>
<proteinExistence type="inferred from homology"/>
<feature type="domain" description="Nudix hydrolase" evidence="2">
    <location>
        <begin position="46"/>
        <end position="181"/>
    </location>
</feature>
<dbReference type="Pfam" id="PF00293">
    <property type="entry name" value="NUDIX"/>
    <property type="match status" value="1"/>
</dbReference>
<sequence length="181" mass="19606">MPITAQHVSETVTTYLDAHPEEKPELSAVLALVDDGADVTSRKEFRGHATAGAVLVDRDGKALFIHHVALDKWLTPGGHLEPEDTTLSGAALRELTEETGVSPEGITLVGTAPVHIDVHPIPANDAKGEPAHQHIDFRFLFRTAEHSAVTLQEEEVSGYAWRDADTIADETLRARVLAALR</sequence>
<comment type="similarity">
    <text evidence="1">Belongs to the Nudix hydrolase family.</text>
</comment>
<evidence type="ECO:0000313" key="4">
    <source>
        <dbReference type="Proteomes" id="UP001500897"/>
    </source>
</evidence>
<dbReference type="InterPro" id="IPR000086">
    <property type="entry name" value="NUDIX_hydrolase_dom"/>
</dbReference>
<dbReference type="Proteomes" id="UP001500897">
    <property type="component" value="Unassembled WGS sequence"/>
</dbReference>
<name>A0ABN2WJD6_9ACTN</name>
<dbReference type="InterPro" id="IPR015797">
    <property type="entry name" value="NUDIX_hydrolase-like_dom_sf"/>
</dbReference>
<organism evidence="3 4">
    <name type="scientific">Kitasatospora saccharophila</name>
    <dbReference type="NCBI Taxonomy" id="407973"/>
    <lineage>
        <taxon>Bacteria</taxon>
        <taxon>Bacillati</taxon>
        <taxon>Actinomycetota</taxon>
        <taxon>Actinomycetes</taxon>
        <taxon>Kitasatosporales</taxon>
        <taxon>Streptomycetaceae</taxon>
        <taxon>Kitasatospora</taxon>
    </lineage>
</organism>
<keyword evidence="4" id="KW-1185">Reference proteome</keyword>